<dbReference type="GO" id="GO:0000156">
    <property type="term" value="F:phosphorelay response regulator activity"/>
    <property type="evidence" value="ECO:0007669"/>
    <property type="project" value="TreeGrafter"/>
</dbReference>
<name>A0A1W6AF10_BACMY</name>
<keyword evidence="6" id="KW-0808">Transferase</keyword>
<keyword evidence="5" id="KW-0597">Phosphoprotein</keyword>
<evidence type="ECO:0000256" key="3">
    <source>
        <dbReference type="ARBA" id="ARBA00012438"/>
    </source>
</evidence>
<reference evidence="17 18" key="1">
    <citation type="submission" date="2017-04" db="EMBL/GenBank/DDBJ databases">
        <title>The Characteristic of a Fine Plant Growth-Promoting Rhizobacteria Bacillus mycoides Gnyt1 and its Whole Genome Sequencing Analysis.</title>
        <authorList>
            <person name="Li J.H."/>
            <person name="Yao T."/>
        </authorList>
    </citation>
    <scope>NUCLEOTIDE SEQUENCE [LARGE SCALE GENOMIC DNA]</scope>
    <source>
        <strain evidence="17 18">Gnyt1</strain>
    </source>
</reference>
<evidence type="ECO:0000256" key="6">
    <source>
        <dbReference type="ARBA" id="ARBA00022679"/>
    </source>
</evidence>
<evidence type="ECO:0000256" key="1">
    <source>
        <dbReference type="ARBA" id="ARBA00000085"/>
    </source>
</evidence>
<evidence type="ECO:0000256" key="7">
    <source>
        <dbReference type="ARBA" id="ARBA00022692"/>
    </source>
</evidence>
<evidence type="ECO:0000256" key="13">
    <source>
        <dbReference type="ARBA" id="ARBA00023136"/>
    </source>
</evidence>
<dbReference type="GO" id="GO:0000155">
    <property type="term" value="F:phosphorelay sensor kinase activity"/>
    <property type="evidence" value="ECO:0007669"/>
    <property type="project" value="InterPro"/>
</dbReference>
<dbReference type="Pfam" id="PF00512">
    <property type="entry name" value="HisKA"/>
    <property type="match status" value="1"/>
</dbReference>
<keyword evidence="13 14" id="KW-0472">Membrane</keyword>
<proteinExistence type="predicted"/>
<evidence type="ECO:0000256" key="10">
    <source>
        <dbReference type="ARBA" id="ARBA00022840"/>
    </source>
</evidence>
<dbReference type="Proteomes" id="UP000192932">
    <property type="component" value="Chromosome"/>
</dbReference>
<gene>
    <name evidence="17" type="ORF">B7492_25980</name>
</gene>
<dbReference type="SUPFAM" id="SSF55874">
    <property type="entry name" value="ATPase domain of HSP90 chaperone/DNA topoisomerase II/histidine kinase"/>
    <property type="match status" value="1"/>
</dbReference>
<dbReference type="Pfam" id="PF02518">
    <property type="entry name" value="HATPase_c"/>
    <property type="match status" value="1"/>
</dbReference>
<comment type="subcellular location">
    <subcellularLocation>
        <location evidence="2">Cell membrane</location>
        <topology evidence="2">Multi-pass membrane protein</topology>
    </subcellularLocation>
</comment>
<dbReference type="PRINTS" id="PR00344">
    <property type="entry name" value="BCTRLSENSOR"/>
</dbReference>
<feature type="domain" description="Histidine kinase" evidence="15">
    <location>
        <begin position="404"/>
        <end position="617"/>
    </location>
</feature>
<keyword evidence="4" id="KW-1003">Cell membrane</keyword>
<dbReference type="PROSITE" id="PS50885">
    <property type="entry name" value="HAMP"/>
    <property type="match status" value="1"/>
</dbReference>
<keyword evidence="8" id="KW-0547">Nucleotide-binding</keyword>
<evidence type="ECO:0000256" key="5">
    <source>
        <dbReference type="ARBA" id="ARBA00022553"/>
    </source>
</evidence>
<dbReference type="GO" id="GO:0007234">
    <property type="term" value="P:osmosensory signaling via phosphorelay pathway"/>
    <property type="evidence" value="ECO:0007669"/>
    <property type="project" value="TreeGrafter"/>
</dbReference>
<dbReference type="EC" id="2.7.13.3" evidence="3"/>
<dbReference type="CDD" id="cd06225">
    <property type="entry name" value="HAMP"/>
    <property type="match status" value="1"/>
</dbReference>
<dbReference type="SMART" id="SM00304">
    <property type="entry name" value="HAMP"/>
    <property type="match status" value="1"/>
</dbReference>
<dbReference type="SMART" id="SM00387">
    <property type="entry name" value="HATPase_c"/>
    <property type="match status" value="1"/>
</dbReference>
<evidence type="ECO:0000256" key="9">
    <source>
        <dbReference type="ARBA" id="ARBA00022777"/>
    </source>
</evidence>
<comment type="catalytic activity">
    <reaction evidence="1">
        <text>ATP + protein L-histidine = ADP + protein N-phospho-L-histidine.</text>
        <dbReference type="EC" id="2.7.13.3"/>
    </reaction>
</comment>
<dbReference type="SMART" id="SM00388">
    <property type="entry name" value="HisKA"/>
    <property type="match status" value="1"/>
</dbReference>
<dbReference type="SUPFAM" id="SSF158472">
    <property type="entry name" value="HAMP domain-like"/>
    <property type="match status" value="1"/>
</dbReference>
<evidence type="ECO:0000256" key="11">
    <source>
        <dbReference type="ARBA" id="ARBA00022989"/>
    </source>
</evidence>
<dbReference type="InterPro" id="IPR036890">
    <property type="entry name" value="HATPase_C_sf"/>
</dbReference>
<evidence type="ECO:0000256" key="14">
    <source>
        <dbReference type="SAM" id="Phobius"/>
    </source>
</evidence>
<dbReference type="FunFam" id="1.10.287.130:FF:000001">
    <property type="entry name" value="Two-component sensor histidine kinase"/>
    <property type="match status" value="1"/>
</dbReference>
<dbReference type="PANTHER" id="PTHR42878">
    <property type="entry name" value="TWO-COMPONENT HISTIDINE KINASE"/>
    <property type="match status" value="1"/>
</dbReference>
<dbReference type="AlphaFoldDB" id="A0A1W6AF10"/>
<dbReference type="InterPro" id="IPR003661">
    <property type="entry name" value="HisK_dim/P_dom"/>
</dbReference>
<dbReference type="InterPro" id="IPR036097">
    <property type="entry name" value="HisK_dim/P_sf"/>
</dbReference>
<organism evidence="17 18">
    <name type="scientific">Bacillus mycoides</name>
    <dbReference type="NCBI Taxonomy" id="1405"/>
    <lineage>
        <taxon>Bacteria</taxon>
        <taxon>Bacillati</taxon>
        <taxon>Bacillota</taxon>
        <taxon>Bacilli</taxon>
        <taxon>Bacillales</taxon>
        <taxon>Bacillaceae</taxon>
        <taxon>Bacillus</taxon>
        <taxon>Bacillus cereus group</taxon>
    </lineage>
</organism>
<accession>A0A1W6AF10</accession>
<dbReference type="GO" id="GO:0005886">
    <property type="term" value="C:plasma membrane"/>
    <property type="evidence" value="ECO:0007669"/>
    <property type="project" value="UniProtKB-SubCell"/>
</dbReference>
<keyword evidence="11 14" id="KW-1133">Transmembrane helix</keyword>
<sequence length="617" mass="71256">MRKGIVLKLFTLTTALCMLILATIFIGQTIFFKQYYANRKVEDIKVNLNSFEKNYLLDAGSTEGIQKLEQDFLRENNTWITTLDQNGNLKHADDFYFEVTIDRKYQGIFGKQTFIMPLYYLINIEEIESKTLDQFLGQEINFSGVKKEDSFIPFSFTLGKQNLSGSNKPLEKIFKEKMIKADEEKKKPAQEPLVKEKKQVAQEQAAQESDPYIRGRVTKVQLPDVKGPVNPIYKNSLFLDSIKEFQTDLLQKESNQIQYSTQTMDYEKNDIKYKLLIKPIKEKDGSVTYIYAMASLQPVDEAVQMVQDYYIYIIAFVVVLIFLASFYYSKQIAKPLLKINDTTKKIAHLDFTEKIPITSKDEIGDLSKNINTLSNKLHSHIGQLEQDIEKERKLESTRKEFIAGVSHELKTPLSIMKSCISILKDGVAEHKKDYYFQAMEKEVDKMDILILDMLELAKFESGTYNMKMDSFYIDGMIEEICEQLSSEIEKKELSVHKHICPAEVVGNQNRIEQVIVNFITNAIRYTPHKEDIIISVIDEKNHIKVCIENKGAHIEEEQLDKIWDRFYRVDAARKRSQGGTGLGLAISKNILELHNAEYGVKNTEDGVLFYFYLPKKA</sequence>
<dbReference type="Pfam" id="PF00672">
    <property type="entry name" value="HAMP"/>
    <property type="match status" value="1"/>
</dbReference>
<keyword evidence="7 14" id="KW-0812">Transmembrane</keyword>
<keyword evidence="10" id="KW-0067">ATP-binding</keyword>
<dbReference type="CDD" id="cd00082">
    <property type="entry name" value="HisKA"/>
    <property type="match status" value="1"/>
</dbReference>
<dbReference type="InterPro" id="IPR003594">
    <property type="entry name" value="HATPase_dom"/>
</dbReference>
<evidence type="ECO:0000256" key="12">
    <source>
        <dbReference type="ARBA" id="ARBA00023012"/>
    </source>
</evidence>
<dbReference type="SUPFAM" id="SSF47384">
    <property type="entry name" value="Homodimeric domain of signal transducing histidine kinase"/>
    <property type="match status" value="1"/>
</dbReference>
<evidence type="ECO:0000313" key="17">
    <source>
        <dbReference type="EMBL" id="ARJ24444.1"/>
    </source>
</evidence>
<evidence type="ECO:0000259" key="16">
    <source>
        <dbReference type="PROSITE" id="PS50885"/>
    </source>
</evidence>
<dbReference type="FunFam" id="3.30.565.10:FF:000006">
    <property type="entry name" value="Sensor histidine kinase WalK"/>
    <property type="match status" value="1"/>
</dbReference>
<evidence type="ECO:0000256" key="2">
    <source>
        <dbReference type="ARBA" id="ARBA00004651"/>
    </source>
</evidence>
<dbReference type="InterPro" id="IPR050351">
    <property type="entry name" value="BphY/WalK/GraS-like"/>
</dbReference>
<evidence type="ECO:0000256" key="4">
    <source>
        <dbReference type="ARBA" id="ARBA00022475"/>
    </source>
</evidence>
<dbReference type="InterPro" id="IPR005467">
    <property type="entry name" value="His_kinase_dom"/>
</dbReference>
<keyword evidence="12" id="KW-0902">Two-component regulatory system</keyword>
<dbReference type="GO" id="GO:0030295">
    <property type="term" value="F:protein kinase activator activity"/>
    <property type="evidence" value="ECO:0007669"/>
    <property type="project" value="TreeGrafter"/>
</dbReference>
<evidence type="ECO:0000256" key="8">
    <source>
        <dbReference type="ARBA" id="ARBA00022741"/>
    </source>
</evidence>
<dbReference type="EMBL" id="CP020743">
    <property type="protein sequence ID" value="ARJ24444.1"/>
    <property type="molecule type" value="Genomic_DNA"/>
</dbReference>
<dbReference type="PROSITE" id="PS50109">
    <property type="entry name" value="HIS_KIN"/>
    <property type="match status" value="1"/>
</dbReference>
<dbReference type="PANTHER" id="PTHR42878:SF3">
    <property type="entry name" value="HISTIDINE PROTEIN KINASE SAES"/>
    <property type="match status" value="1"/>
</dbReference>
<evidence type="ECO:0000313" key="18">
    <source>
        <dbReference type="Proteomes" id="UP000192932"/>
    </source>
</evidence>
<dbReference type="RefSeq" id="WP_085312634.1">
    <property type="nucleotide sequence ID" value="NZ_CP020743.1"/>
</dbReference>
<dbReference type="InterPro" id="IPR004358">
    <property type="entry name" value="Sig_transdc_His_kin-like_C"/>
</dbReference>
<dbReference type="InterPro" id="IPR003660">
    <property type="entry name" value="HAMP_dom"/>
</dbReference>
<feature type="domain" description="HAMP" evidence="16">
    <location>
        <begin position="330"/>
        <end position="382"/>
    </location>
</feature>
<dbReference type="Gene3D" id="1.10.287.130">
    <property type="match status" value="1"/>
</dbReference>
<feature type="transmembrane region" description="Helical" evidence="14">
    <location>
        <begin position="309"/>
        <end position="328"/>
    </location>
</feature>
<dbReference type="GO" id="GO:0005524">
    <property type="term" value="F:ATP binding"/>
    <property type="evidence" value="ECO:0007669"/>
    <property type="project" value="UniProtKB-KW"/>
</dbReference>
<evidence type="ECO:0000259" key="15">
    <source>
        <dbReference type="PROSITE" id="PS50109"/>
    </source>
</evidence>
<keyword evidence="9 17" id="KW-0418">Kinase</keyword>
<protein>
    <recommendedName>
        <fullName evidence="3">histidine kinase</fullName>
        <ecNumber evidence="3">2.7.13.3</ecNumber>
    </recommendedName>
</protein>
<dbReference type="Gene3D" id="3.30.565.10">
    <property type="entry name" value="Histidine kinase-like ATPase, C-terminal domain"/>
    <property type="match status" value="1"/>
</dbReference>
<dbReference type="Gene3D" id="6.10.340.10">
    <property type="match status" value="1"/>
</dbReference>